<proteinExistence type="predicted"/>
<organism evidence="1">
    <name type="scientific">Palpitomonas bilix</name>
    <dbReference type="NCBI Taxonomy" id="652834"/>
    <lineage>
        <taxon>Eukaryota</taxon>
        <taxon>Eukaryota incertae sedis</taxon>
    </lineage>
</organism>
<dbReference type="EMBL" id="HBIB01039816">
    <property type="protein sequence ID" value="CAE0263643.1"/>
    <property type="molecule type" value="Transcribed_RNA"/>
</dbReference>
<reference evidence="1" key="1">
    <citation type="submission" date="2021-01" db="EMBL/GenBank/DDBJ databases">
        <authorList>
            <person name="Corre E."/>
            <person name="Pelletier E."/>
            <person name="Niang G."/>
            <person name="Scheremetjew M."/>
            <person name="Finn R."/>
            <person name="Kale V."/>
            <person name="Holt S."/>
            <person name="Cochrane G."/>
            <person name="Meng A."/>
            <person name="Brown T."/>
            <person name="Cohen L."/>
        </authorList>
    </citation>
    <scope>NUCLEOTIDE SEQUENCE</scope>
    <source>
        <strain evidence="1">NIES-2562</strain>
    </source>
</reference>
<protein>
    <submittedName>
        <fullName evidence="1">Uncharacterized protein</fullName>
    </submittedName>
</protein>
<sequence length="123" mass="13291">MTKYEYDYTAVIVLIPAICAPSCRPSLRTECGGGCGSRQIPAKRWVSDMQGVRNEVDSQNASSGRHAERRRTSCICMPVHTAYAAHTFLSTALSIILDTVSVVTSSVCLVSSTMSTSFPIHSC</sequence>
<name>A0A7S3GED7_9EUKA</name>
<dbReference type="AlphaFoldDB" id="A0A7S3GED7"/>
<gene>
    <name evidence="1" type="ORF">PBIL07802_LOCUS25944</name>
</gene>
<evidence type="ECO:0000313" key="1">
    <source>
        <dbReference type="EMBL" id="CAE0263643.1"/>
    </source>
</evidence>
<accession>A0A7S3GED7</accession>